<dbReference type="Proteomes" id="UP001221757">
    <property type="component" value="Unassembled WGS sequence"/>
</dbReference>
<reference evidence="1" key="1">
    <citation type="submission" date="2023-03" db="EMBL/GenBank/DDBJ databases">
        <title>Massive genome expansion in bonnet fungi (Mycena s.s.) driven by repeated elements and novel gene families across ecological guilds.</title>
        <authorList>
            <consortium name="Lawrence Berkeley National Laboratory"/>
            <person name="Harder C.B."/>
            <person name="Miyauchi S."/>
            <person name="Viragh M."/>
            <person name="Kuo A."/>
            <person name="Thoen E."/>
            <person name="Andreopoulos B."/>
            <person name="Lu D."/>
            <person name="Skrede I."/>
            <person name="Drula E."/>
            <person name="Henrissat B."/>
            <person name="Morin E."/>
            <person name="Kohler A."/>
            <person name="Barry K."/>
            <person name="LaButti K."/>
            <person name="Morin E."/>
            <person name="Salamov A."/>
            <person name="Lipzen A."/>
            <person name="Mereny Z."/>
            <person name="Hegedus B."/>
            <person name="Baldrian P."/>
            <person name="Stursova M."/>
            <person name="Weitz H."/>
            <person name="Taylor A."/>
            <person name="Grigoriev I.V."/>
            <person name="Nagy L.G."/>
            <person name="Martin F."/>
            <person name="Kauserud H."/>
        </authorList>
    </citation>
    <scope>NUCLEOTIDE SEQUENCE</scope>
    <source>
        <strain evidence="1">CBHHK067</strain>
    </source>
</reference>
<evidence type="ECO:0000313" key="1">
    <source>
        <dbReference type="EMBL" id="KAJ7645740.1"/>
    </source>
</evidence>
<keyword evidence="2" id="KW-1185">Reference proteome</keyword>
<proteinExistence type="predicted"/>
<organism evidence="1 2">
    <name type="scientific">Mycena rosella</name>
    <name type="common">Pink bonnet</name>
    <name type="synonym">Agaricus rosellus</name>
    <dbReference type="NCBI Taxonomy" id="1033263"/>
    <lineage>
        <taxon>Eukaryota</taxon>
        <taxon>Fungi</taxon>
        <taxon>Dikarya</taxon>
        <taxon>Basidiomycota</taxon>
        <taxon>Agaricomycotina</taxon>
        <taxon>Agaricomycetes</taxon>
        <taxon>Agaricomycetidae</taxon>
        <taxon>Agaricales</taxon>
        <taxon>Marasmiineae</taxon>
        <taxon>Mycenaceae</taxon>
        <taxon>Mycena</taxon>
    </lineage>
</organism>
<name>A0AAD7CDI0_MYCRO</name>
<gene>
    <name evidence="1" type="ORF">B0H17DRAFT_1148394</name>
</gene>
<evidence type="ECO:0000313" key="2">
    <source>
        <dbReference type="Proteomes" id="UP001221757"/>
    </source>
</evidence>
<comment type="caution">
    <text evidence="1">The sequence shown here is derived from an EMBL/GenBank/DDBJ whole genome shotgun (WGS) entry which is preliminary data.</text>
</comment>
<dbReference type="EMBL" id="JARKIE010000396">
    <property type="protein sequence ID" value="KAJ7645740.1"/>
    <property type="molecule type" value="Genomic_DNA"/>
</dbReference>
<sequence length="384" mass="42048">MYVAASYASLDQFATSLAASHPPALAFSVYGTHFLPAPASARRAGSHTYTNDHDLPFQSIIFGRVQKGVEGCALRIDCSEPVSEIVKELFELQLVQVSFAVQSEYLHDVLSDNQVPTVTAATDNPSWRTIGGTHIDVHVGHDNSDRCVFHEDHNSEITSIIPTLTQEWPIRPGQWIVAQMELSSIYGLPLFASPTVKITVFVEIPVSGAGAGGNAFSAHSPVFSSRAIISSAALKVHPVRHVWRSAPAARDPLVPTAFHKGRSLALDLSDNPAHVDRRGPLLAPFELREEVLPHRGSPLCPMELHKRAHENRDQYAGGNSSISFQHERRLAPALEEWHERRRLPYISGASHAKGSPAAGDGAARTYKLRTQAEHKMRANEDAQQ</sequence>
<dbReference type="AlphaFoldDB" id="A0AAD7CDI0"/>
<protein>
    <submittedName>
        <fullName evidence="1">Uncharacterized protein</fullName>
    </submittedName>
</protein>
<accession>A0AAD7CDI0</accession>